<dbReference type="OrthoDB" id="387694at2"/>
<dbReference type="PATRIC" id="fig|216942.3.peg.235"/>
<feature type="transmembrane region" description="Helical" evidence="1">
    <location>
        <begin position="53"/>
        <end position="71"/>
    </location>
</feature>
<dbReference type="KEGG" id="sll:SLITO_v1c02350"/>
<gene>
    <name evidence="2" type="ORF">SLITO_v1c02350</name>
</gene>
<proteinExistence type="predicted"/>
<evidence type="ECO:0000256" key="1">
    <source>
        <dbReference type="SAM" id="Phobius"/>
    </source>
</evidence>
<keyword evidence="3" id="KW-1185">Reference proteome</keyword>
<keyword evidence="1" id="KW-0812">Transmembrane</keyword>
<dbReference type="Proteomes" id="UP000067476">
    <property type="component" value="Chromosome"/>
</dbReference>
<dbReference type="RefSeq" id="WP_075057991.1">
    <property type="nucleotide sequence ID" value="NZ_CP012357.1"/>
</dbReference>
<keyword evidence="1" id="KW-0472">Membrane</keyword>
<feature type="transmembrane region" description="Helical" evidence="1">
    <location>
        <begin position="83"/>
        <end position="103"/>
    </location>
</feature>
<dbReference type="EMBL" id="CP012357">
    <property type="protein sequence ID" value="AKX33894.1"/>
    <property type="molecule type" value="Genomic_DNA"/>
</dbReference>
<dbReference type="AlphaFoldDB" id="A0A0K1W0Q2"/>
<sequence length="413" mass="47345">MKKIKLITNIILPIGLLAGLLGSFLFIKTIGLESAIDFVIFKSSEYGTSSPTIFQWLLITTILLNIILWLVSLFSKVEGAFNFVRSVAMFLLAIANGLMLYTFLDENYSIIFKLLFNMNFNYALIGISLFISSICFIMYMVYSFNSNQNKTQKTQNKSVQSQVSKADEVQPVVEQRTPFVNLQNKDKDNLVEESFTSTPNEETFNISDKLSELKHNLHNNVIPDDVENYAPKVEDEITETIVTEDNVDFDEPFKQEELEDYTEDPTITEELNPTTFVTSNEFVYSGPIDPYKQTIVPRRFTSSKGEKYEGPIGNIAKKVNDNRNRRKPLYDENYQGKIFLGDSDRIWDALKKQATDVYNHKSVNKPELVSEFKENINQNQQVSPKKTLFSDSINSVDKINEETKQTSTIDWDD</sequence>
<feature type="transmembrane region" description="Helical" evidence="1">
    <location>
        <begin position="123"/>
        <end position="142"/>
    </location>
</feature>
<name>A0A0K1W0Q2_9MOLU</name>
<protein>
    <recommendedName>
        <fullName evidence="4">Transmembrane protein</fullName>
    </recommendedName>
</protein>
<organism evidence="2 3">
    <name type="scientific">Spiroplasma litorale</name>
    <dbReference type="NCBI Taxonomy" id="216942"/>
    <lineage>
        <taxon>Bacteria</taxon>
        <taxon>Bacillati</taxon>
        <taxon>Mycoplasmatota</taxon>
        <taxon>Mollicutes</taxon>
        <taxon>Entomoplasmatales</taxon>
        <taxon>Spiroplasmataceae</taxon>
        <taxon>Spiroplasma</taxon>
    </lineage>
</organism>
<feature type="transmembrane region" description="Helical" evidence="1">
    <location>
        <begin position="7"/>
        <end position="27"/>
    </location>
</feature>
<dbReference type="STRING" id="216942.SLITO_v1c02350"/>
<evidence type="ECO:0000313" key="3">
    <source>
        <dbReference type="Proteomes" id="UP000067476"/>
    </source>
</evidence>
<evidence type="ECO:0000313" key="2">
    <source>
        <dbReference type="EMBL" id="AKX33894.1"/>
    </source>
</evidence>
<keyword evidence="1" id="KW-1133">Transmembrane helix</keyword>
<reference evidence="2 3" key="1">
    <citation type="journal article" date="2015" name="Genome Announc.">
        <title>Complete Genome Sequence of Spiroplasma litorale TN-1T (DSM 21781), a Bacterium Isolated from a Green-Eyed Horsefly (Tabanus nigrovittatus).</title>
        <authorList>
            <person name="Lo W.S."/>
            <person name="Lai Y.C."/>
            <person name="Lien Y.W."/>
            <person name="Wang T.H."/>
            <person name="Kuo C.H."/>
        </authorList>
    </citation>
    <scope>NUCLEOTIDE SEQUENCE [LARGE SCALE GENOMIC DNA]</scope>
    <source>
        <strain evidence="2 3">TN-1</strain>
    </source>
</reference>
<evidence type="ECO:0008006" key="4">
    <source>
        <dbReference type="Google" id="ProtNLM"/>
    </source>
</evidence>
<accession>A0A0K1W0Q2</accession>